<dbReference type="GO" id="GO:0008270">
    <property type="term" value="F:zinc ion binding"/>
    <property type="evidence" value="ECO:0007669"/>
    <property type="project" value="InterPro"/>
</dbReference>
<dbReference type="InterPro" id="IPR042097">
    <property type="entry name" value="Aminopeptidase_N-like_N_sf"/>
</dbReference>
<dbReference type="EC" id="3.4.11.2" evidence="4"/>
<dbReference type="InterPro" id="IPR034015">
    <property type="entry name" value="M1_LTA4H"/>
</dbReference>
<proteinExistence type="inferred from homology"/>
<keyword evidence="16" id="KW-1185">Reference proteome</keyword>
<dbReference type="KEGG" id="ssua:FPZ54_04510"/>
<sequence length="582" mass="64796">MDTPVLPTWGRVAHLYGERGQRINAVFTAIALLGCCGTASAQRGEPPITPLTALSGGPVEPERAALRLEHVDLDLTVDPARKLLSGTAQLTLSTSIRQTRLLIDLDTNLAVSGVRIDGVALAPGSWRNPEGRLAIDLPRPVPAGGKVIARIDYGGRPHEAVNAPWDDGIVWSSWQGKPWVATTAQGYGCDLFWPCLDFPAGEVKAIRLAITTPGGEPAIANGRLMSVRPLPDGGARWTWEARNINPYLIAINIGPYREIKGRYASRFGNKIPLHLWHLAGKDRQAAGLFAEFAPTLDFFETMIGPYPFADEKLGVVETPHLGMEHQTVNAYGNDYRKDETGFDWLFQHELAHEWFGNQMTAANWDDFWLHEGYGQYMQPLYGQWREGEARYAAMMATQRRYILNRQPLVSGRVKASDEVYQSEKGGPGQDIYYKGAWVLHTLRYLIGDKPFFDATRRLVYGRPDPKPGNFVPRFTSTAEFETLMNAAAGRDLGWFFDIYLREAALPELVETRTGDRLTLAWKTARQAPFPLPVDVQIDGQVRRLAMAGGRETVRVPASAHVVVDPMARILRRSSAIEAMQRR</sequence>
<keyword evidence="11" id="KW-0482">Metalloprotease</keyword>
<gene>
    <name evidence="15" type="ORF">FPZ54_04510</name>
</gene>
<evidence type="ECO:0000313" key="15">
    <source>
        <dbReference type="EMBL" id="QDX25360.1"/>
    </source>
</evidence>
<comment type="cofactor">
    <cofactor evidence="13">
        <name>Zn(2+)</name>
        <dbReference type="ChEBI" id="CHEBI:29105"/>
    </cofactor>
    <text evidence="13">Binds 1 zinc ion per subunit.</text>
</comment>
<dbReference type="CDD" id="cd09603">
    <property type="entry name" value="M1_APN_like"/>
    <property type="match status" value="1"/>
</dbReference>
<dbReference type="SUPFAM" id="SSF63737">
    <property type="entry name" value="Leukotriene A4 hydrolase N-terminal domain"/>
    <property type="match status" value="1"/>
</dbReference>
<evidence type="ECO:0000256" key="4">
    <source>
        <dbReference type="ARBA" id="ARBA00012564"/>
    </source>
</evidence>
<protein>
    <recommendedName>
        <fullName evidence="5">Aminopeptidase N</fullName>
        <ecNumber evidence="4">3.4.11.2</ecNumber>
    </recommendedName>
</protein>
<feature type="active site" description="Proton donor" evidence="12">
    <location>
        <position position="432"/>
    </location>
</feature>
<comment type="subcellular location">
    <subcellularLocation>
        <location evidence="2">Cytoplasm</location>
    </subcellularLocation>
</comment>
<evidence type="ECO:0000259" key="14">
    <source>
        <dbReference type="Pfam" id="PF01433"/>
    </source>
</evidence>
<feature type="binding site" evidence="13">
    <location>
        <position position="348"/>
    </location>
    <ligand>
        <name>Zn(2+)</name>
        <dbReference type="ChEBI" id="CHEBI:29105"/>
        <note>catalytic</note>
    </ligand>
</feature>
<dbReference type="GO" id="GO:0006508">
    <property type="term" value="P:proteolysis"/>
    <property type="evidence" value="ECO:0007669"/>
    <property type="project" value="UniProtKB-KW"/>
</dbReference>
<dbReference type="RefSeq" id="WP_145845332.1">
    <property type="nucleotide sequence ID" value="NZ_CP042239.1"/>
</dbReference>
<dbReference type="GO" id="GO:0016285">
    <property type="term" value="F:alanyl aminopeptidase activity"/>
    <property type="evidence" value="ECO:0007669"/>
    <property type="project" value="UniProtKB-EC"/>
</dbReference>
<dbReference type="GO" id="GO:0005737">
    <property type="term" value="C:cytoplasm"/>
    <property type="evidence" value="ECO:0007669"/>
    <property type="project" value="UniProtKB-SubCell"/>
</dbReference>
<evidence type="ECO:0000256" key="8">
    <source>
        <dbReference type="ARBA" id="ARBA00022723"/>
    </source>
</evidence>
<dbReference type="Proteomes" id="UP000318055">
    <property type="component" value="Chromosome"/>
</dbReference>
<evidence type="ECO:0000256" key="13">
    <source>
        <dbReference type="PIRSR" id="PIRSR634015-3"/>
    </source>
</evidence>
<dbReference type="InterPro" id="IPR027268">
    <property type="entry name" value="Peptidase_M4/M1_CTD_sf"/>
</dbReference>
<dbReference type="Gene3D" id="1.10.390.10">
    <property type="entry name" value="Neutral Protease Domain 2"/>
    <property type="match status" value="1"/>
</dbReference>
<organism evidence="15 16">
    <name type="scientific">Sphingomonas suaedae</name>
    <dbReference type="NCBI Taxonomy" id="2599297"/>
    <lineage>
        <taxon>Bacteria</taxon>
        <taxon>Pseudomonadati</taxon>
        <taxon>Pseudomonadota</taxon>
        <taxon>Alphaproteobacteria</taxon>
        <taxon>Sphingomonadales</taxon>
        <taxon>Sphingomonadaceae</taxon>
        <taxon>Sphingomonas</taxon>
    </lineage>
</organism>
<keyword evidence="7" id="KW-0645">Protease</keyword>
<evidence type="ECO:0000256" key="11">
    <source>
        <dbReference type="ARBA" id="ARBA00023049"/>
    </source>
</evidence>
<comment type="similarity">
    <text evidence="3">Belongs to the peptidase M1 family.</text>
</comment>
<dbReference type="Pfam" id="PF01433">
    <property type="entry name" value="Peptidase_M1"/>
    <property type="match status" value="1"/>
</dbReference>
<keyword evidence="6" id="KW-0963">Cytoplasm</keyword>
<dbReference type="EMBL" id="CP042239">
    <property type="protein sequence ID" value="QDX25360.1"/>
    <property type="molecule type" value="Genomic_DNA"/>
</dbReference>
<dbReference type="PRINTS" id="PR00756">
    <property type="entry name" value="ALADIPTASE"/>
</dbReference>
<evidence type="ECO:0000256" key="9">
    <source>
        <dbReference type="ARBA" id="ARBA00022801"/>
    </source>
</evidence>
<keyword evidence="8 13" id="KW-0479">Metal-binding</keyword>
<evidence type="ECO:0000256" key="5">
    <source>
        <dbReference type="ARBA" id="ARBA00015611"/>
    </source>
</evidence>
<evidence type="ECO:0000256" key="2">
    <source>
        <dbReference type="ARBA" id="ARBA00004496"/>
    </source>
</evidence>
<accession>A0A518RD32</accession>
<comment type="catalytic activity">
    <reaction evidence="1">
        <text>Release of an N-terminal amino acid, Xaa-|-Yaa- from a peptide, amide or arylamide. Xaa is preferably Ala, but may be most amino acids including Pro (slow action). When a terminal hydrophobic residue is followed by a prolyl residue, the two may be released as an intact Xaa-Pro dipeptide.</text>
        <dbReference type="EC" id="3.4.11.2"/>
    </reaction>
</comment>
<dbReference type="Gene3D" id="2.60.40.1730">
    <property type="entry name" value="tricorn interacting facor f3 domain"/>
    <property type="match status" value="1"/>
</dbReference>
<feature type="binding site" evidence="13">
    <location>
        <position position="352"/>
    </location>
    <ligand>
        <name>Zn(2+)</name>
        <dbReference type="ChEBI" id="CHEBI:29105"/>
        <note>catalytic</note>
    </ligand>
</feature>
<dbReference type="PANTHER" id="PTHR45726:SF3">
    <property type="entry name" value="LEUKOTRIENE A-4 HYDROLASE"/>
    <property type="match status" value="1"/>
</dbReference>
<evidence type="ECO:0000256" key="7">
    <source>
        <dbReference type="ARBA" id="ARBA00022670"/>
    </source>
</evidence>
<reference evidence="15 16" key="1">
    <citation type="submission" date="2019-07" db="EMBL/GenBank/DDBJ databases">
        <title>Sphingomonas alkalisoli sp. nov., isolated from rhizosphere soil of Suaedae salsa.</title>
        <authorList>
            <person name="Zhang H."/>
            <person name="Xu L."/>
            <person name="Zhang J.-X."/>
            <person name="Sun J.-Q."/>
        </authorList>
    </citation>
    <scope>NUCLEOTIDE SEQUENCE [LARGE SCALE GENOMIC DNA]</scope>
    <source>
        <strain evidence="15 16">XS-10</strain>
    </source>
</reference>
<evidence type="ECO:0000256" key="12">
    <source>
        <dbReference type="PIRSR" id="PIRSR634015-1"/>
    </source>
</evidence>
<dbReference type="PANTHER" id="PTHR45726">
    <property type="entry name" value="LEUKOTRIENE A-4 HYDROLASE"/>
    <property type="match status" value="1"/>
</dbReference>
<name>A0A518RD32_9SPHN</name>
<dbReference type="InterPro" id="IPR014782">
    <property type="entry name" value="Peptidase_M1_dom"/>
</dbReference>
<dbReference type="InterPro" id="IPR001930">
    <property type="entry name" value="Peptidase_M1"/>
</dbReference>
<evidence type="ECO:0000256" key="10">
    <source>
        <dbReference type="ARBA" id="ARBA00022833"/>
    </source>
</evidence>
<evidence type="ECO:0000256" key="1">
    <source>
        <dbReference type="ARBA" id="ARBA00000098"/>
    </source>
</evidence>
<dbReference type="OrthoDB" id="100605at2"/>
<feature type="domain" description="Peptidase M1 membrane alanine aminopeptidase" evidence="14">
    <location>
        <begin position="345"/>
        <end position="457"/>
    </location>
</feature>
<evidence type="ECO:0000256" key="3">
    <source>
        <dbReference type="ARBA" id="ARBA00010136"/>
    </source>
</evidence>
<feature type="binding site" evidence="13">
    <location>
        <position position="371"/>
    </location>
    <ligand>
        <name>Zn(2+)</name>
        <dbReference type="ChEBI" id="CHEBI:29105"/>
        <note>catalytic</note>
    </ligand>
</feature>
<keyword evidence="9" id="KW-0378">Hydrolase</keyword>
<feature type="active site" description="Proton acceptor" evidence="12">
    <location>
        <position position="349"/>
    </location>
</feature>
<evidence type="ECO:0000313" key="16">
    <source>
        <dbReference type="Proteomes" id="UP000318055"/>
    </source>
</evidence>
<dbReference type="SUPFAM" id="SSF55486">
    <property type="entry name" value="Metalloproteases ('zincins'), catalytic domain"/>
    <property type="match status" value="1"/>
</dbReference>
<dbReference type="AlphaFoldDB" id="A0A518RD32"/>
<evidence type="ECO:0000256" key="6">
    <source>
        <dbReference type="ARBA" id="ARBA00022490"/>
    </source>
</evidence>
<dbReference type="GO" id="GO:0008237">
    <property type="term" value="F:metallopeptidase activity"/>
    <property type="evidence" value="ECO:0007669"/>
    <property type="project" value="UniProtKB-KW"/>
</dbReference>
<keyword evidence="10 13" id="KW-0862">Zinc</keyword>